<evidence type="ECO:0000313" key="1">
    <source>
        <dbReference type="EMBL" id="PRC91413.1"/>
    </source>
</evidence>
<dbReference type="EMBL" id="PUGF01000023">
    <property type="protein sequence ID" value="PRC91413.1"/>
    <property type="molecule type" value="Genomic_DNA"/>
</dbReference>
<accession>A0A2S9GUM5</accession>
<dbReference type="OrthoDB" id="8723327at2"/>
<dbReference type="AlphaFoldDB" id="A0A2S9GUM5"/>
<proteinExistence type="predicted"/>
<comment type="caution">
    <text evidence="1">The sequence shown here is derived from an EMBL/GenBank/DDBJ whole genome shotgun (WGS) entry which is preliminary data.</text>
</comment>
<dbReference type="Proteomes" id="UP000237839">
    <property type="component" value="Unassembled WGS sequence"/>
</dbReference>
<dbReference type="RefSeq" id="WP_105533576.1">
    <property type="nucleotide sequence ID" value="NZ_PUGF01000023.1"/>
</dbReference>
<evidence type="ECO:0000313" key="2">
    <source>
        <dbReference type="Proteomes" id="UP000237839"/>
    </source>
</evidence>
<reference evidence="1 2" key="1">
    <citation type="submission" date="2018-02" db="EMBL/GenBank/DDBJ databases">
        <title>Solimicrobium silvestre gen. nov., sp. nov., isolated from alpine forest soil.</title>
        <authorList>
            <person name="Margesin R."/>
            <person name="Albuquerque L."/>
            <person name="Zhang D.-C."/>
            <person name="Froufe H.J.C."/>
            <person name="Severino R."/>
            <person name="Roxo I."/>
            <person name="Egas C."/>
            <person name="Da Costa M.S."/>
        </authorList>
    </citation>
    <scope>NUCLEOTIDE SEQUENCE [LARGE SCALE GENOMIC DNA]</scope>
    <source>
        <strain evidence="1 2">S20-91</strain>
    </source>
</reference>
<protein>
    <submittedName>
        <fullName evidence="1">Uncharacterized protein</fullName>
    </submittedName>
</protein>
<sequence>MPLAKGSNKAVVSNNIKMLVDEWKESGSIGNSHPKTKRKAVKQAVAIALTKAGKSNKERALKK</sequence>
<organism evidence="1 2">
    <name type="scientific">Solimicrobium silvestre</name>
    <dbReference type="NCBI Taxonomy" id="2099400"/>
    <lineage>
        <taxon>Bacteria</taxon>
        <taxon>Pseudomonadati</taxon>
        <taxon>Pseudomonadota</taxon>
        <taxon>Betaproteobacteria</taxon>
        <taxon>Burkholderiales</taxon>
        <taxon>Oxalobacteraceae</taxon>
        <taxon>Solimicrobium</taxon>
    </lineage>
</organism>
<gene>
    <name evidence="1" type="ORF">S2091_3828</name>
</gene>
<keyword evidence="2" id="KW-1185">Reference proteome</keyword>
<name>A0A2S9GUM5_9BURK</name>